<evidence type="ECO:0000256" key="1">
    <source>
        <dbReference type="ARBA" id="ARBA00001947"/>
    </source>
</evidence>
<evidence type="ECO:0000256" key="7">
    <source>
        <dbReference type="ARBA" id="ARBA00022857"/>
    </source>
</evidence>
<sequence>MAQTDYKFEGWLGHDPSSAEGNMKWGEYEPKPWEETDVDIKVTHCGICGSDLHTLKSGWGPTNYPCCVGHEIVGTVVRVGSKAEGDLKIGDRVGVGAQNDSCQGRKGDCEACASGTENYCQVHHVGTYNSTHLNGGKSYGGYALYHRAPSHFVVKIPEGLSSAEAAPMLCGGVTTYTPLKHHGAGPGKTVGVVGLGGLGHFGVMWAKALGCDKVVVISRTSGKKGDAMKLGADEFIATEEDPDWAKNHASTLDLIICTVSSSSMPLMGYMSLLKFDGTFVQLGAPDDGLPSIQQFPLIFKRLKITGSLIGSPSDIREMLQLAVDKKVHPWIEEIPMKEANRAIVDFTAGKPRYRYVLYNDEKGVEQIKAGL</sequence>
<dbReference type="InterPro" id="IPR013154">
    <property type="entry name" value="ADH-like_N"/>
</dbReference>
<dbReference type="InterPro" id="IPR047109">
    <property type="entry name" value="CAD-like"/>
</dbReference>
<dbReference type="SUPFAM" id="SSF51735">
    <property type="entry name" value="NAD(P)-binding Rossmann-fold domains"/>
    <property type="match status" value="1"/>
</dbReference>
<keyword evidence="4" id="KW-0597">Phosphoprotein</keyword>
<comment type="similarity">
    <text evidence="2 11">Belongs to the zinc-containing alcohol dehydrogenase family.</text>
</comment>
<dbReference type="InterPro" id="IPR002328">
    <property type="entry name" value="ADH_Zn_CS"/>
</dbReference>
<reference evidence="13" key="2">
    <citation type="submission" date="2023-05" db="EMBL/GenBank/DDBJ databases">
        <authorList>
            <consortium name="Lawrence Berkeley National Laboratory"/>
            <person name="Steindorff A."/>
            <person name="Hensen N."/>
            <person name="Bonometti L."/>
            <person name="Westerberg I."/>
            <person name="Brannstrom I.O."/>
            <person name="Guillou S."/>
            <person name="Cros-Aarteil S."/>
            <person name="Calhoun S."/>
            <person name="Haridas S."/>
            <person name="Kuo A."/>
            <person name="Mondo S."/>
            <person name="Pangilinan J."/>
            <person name="Riley R."/>
            <person name="Labutti K."/>
            <person name="Andreopoulos B."/>
            <person name="Lipzen A."/>
            <person name="Chen C."/>
            <person name="Yanf M."/>
            <person name="Daum C."/>
            <person name="Ng V."/>
            <person name="Clum A."/>
            <person name="Ohm R."/>
            <person name="Martin F."/>
            <person name="Silar P."/>
            <person name="Natvig D."/>
            <person name="Lalanne C."/>
            <person name="Gautier V."/>
            <person name="Ament-Velasquez S.L."/>
            <person name="Kruys A."/>
            <person name="Hutchinson M.I."/>
            <person name="Powell A.J."/>
            <person name="Barry K."/>
            <person name="Miller A.N."/>
            <person name="Grigoriev I.V."/>
            <person name="Debuchy R."/>
            <person name="Gladieux P."/>
            <person name="Thoren M.H."/>
            <person name="Johannesson H."/>
        </authorList>
    </citation>
    <scope>NUCLEOTIDE SEQUENCE</scope>
    <source>
        <strain evidence="13">CBS 508.74</strain>
    </source>
</reference>
<dbReference type="InterPro" id="IPR036291">
    <property type="entry name" value="NAD(P)-bd_dom_sf"/>
</dbReference>
<dbReference type="SMART" id="SM00829">
    <property type="entry name" value="PKS_ER"/>
    <property type="match status" value="1"/>
</dbReference>
<organism evidence="13 14">
    <name type="scientific">Canariomyces notabilis</name>
    <dbReference type="NCBI Taxonomy" id="2074819"/>
    <lineage>
        <taxon>Eukaryota</taxon>
        <taxon>Fungi</taxon>
        <taxon>Dikarya</taxon>
        <taxon>Ascomycota</taxon>
        <taxon>Pezizomycotina</taxon>
        <taxon>Sordariomycetes</taxon>
        <taxon>Sordariomycetidae</taxon>
        <taxon>Sordariales</taxon>
        <taxon>Chaetomiaceae</taxon>
        <taxon>Canariomyces</taxon>
    </lineage>
</organism>
<dbReference type="InterPro" id="IPR013149">
    <property type="entry name" value="ADH-like_C"/>
</dbReference>
<dbReference type="EMBL" id="MU853362">
    <property type="protein sequence ID" value="KAK4108580.1"/>
    <property type="molecule type" value="Genomic_DNA"/>
</dbReference>
<dbReference type="EC" id="1.1.1.2" evidence="9"/>
<dbReference type="InterPro" id="IPR020843">
    <property type="entry name" value="ER"/>
</dbReference>
<comment type="catalytic activity">
    <reaction evidence="10">
        <text>a primary alcohol + NADP(+) = an aldehyde + NADPH + H(+)</text>
        <dbReference type="Rhea" id="RHEA:15937"/>
        <dbReference type="ChEBI" id="CHEBI:15378"/>
        <dbReference type="ChEBI" id="CHEBI:15734"/>
        <dbReference type="ChEBI" id="CHEBI:17478"/>
        <dbReference type="ChEBI" id="CHEBI:57783"/>
        <dbReference type="ChEBI" id="CHEBI:58349"/>
        <dbReference type="EC" id="1.1.1.2"/>
    </reaction>
    <physiologicalReaction direction="left-to-right" evidence="10">
        <dbReference type="Rhea" id="RHEA:15938"/>
    </physiologicalReaction>
    <physiologicalReaction direction="right-to-left" evidence="10">
        <dbReference type="Rhea" id="RHEA:15939"/>
    </physiologicalReaction>
</comment>
<dbReference type="Gene3D" id="3.90.180.10">
    <property type="entry name" value="Medium-chain alcohol dehydrogenases, catalytic domain"/>
    <property type="match status" value="1"/>
</dbReference>
<gene>
    <name evidence="13" type="ORF">N656DRAFT_771732</name>
</gene>
<comment type="caution">
    <text evidence="13">The sequence shown here is derived from an EMBL/GenBank/DDBJ whole genome shotgun (WGS) entry which is preliminary data.</text>
</comment>
<keyword evidence="5 11" id="KW-0479">Metal-binding</keyword>
<dbReference type="GO" id="GO:0008270">
    <property type="term" value="F:zinc ion binding"/>
    <property type="evidence" value="ECO:0007669"/>
    <property type="project" value="InterPro"/>
</dbReference>
<evidence type="ECO:0000256" key="8">
    <source>
        <dbReference type="ARBA" id="ARBA00023002"/>
    </source>
</evidence>
<dbReference type="AlphaFoldDB" id="A0AAN6T807"/>
<dbReference type="RefSeq" id="XP_064666150.1">
    <property type="nucleotide sequence ID" value="XM_064813881.1"/>
</dbReference>
<evidence type="ECO:0000256" key="6">
    <source>
        <dbReference type="ARBA" id="ARBA00022833"/>
    </source>
</evidence>
<dbReference type="FunFam" id="3.40.50.720:FF:000158">
    <property type="entry name" value="Zinc-binding alcohol dehydrogenase"/>
    <property type="match status" value="1"/>
</dbReference>
<name>A0AAN6T807_9PEZI</name>
<reference evidence="13" key="1">
    <citation type="journal article" date="2023" name="Mol. Phylogenet. Evol.">
        <title>Genome-scale phylogeny and comparative genomics of the fungal order Sordariales.</title>
        <authorList>
            <person name="Hensen N."/>
            <person name="Bonometti L."/>
            <person name="Westerberg I."/>
            <person name="Brannstrom I.O."/>
            <person name="Guillou S."/>
            <person name="Cros-Aarteil S."/>
            <person name="Calhoun S."/>
            <person name="Haridas S."/>
            <person name="Kuo A."/>
            <person name="Mondo S."/>
            <person name="Pangilinan J."/>
            <person name="Riley R."/>
            <person name="LaButti K."/>
            <person name="Andreopoulos B."/>
            <person name="Lipzen A."/>
            <person name="Chen C."/>
            <person name="Yan M."/>
            <person name="Daum C."/>
            <person name="Ng V."/>
            <person name="Clum A."/>
            <person name="Steindorff A."/>
            <person name="Ohm R.A."/>
            <person name="Martin F."/>
            <person name="Silar P."/>
            <person name="Natvig D.O."/>
            <person name="Lalanne C."/>
            <person name="Gautier V."/>
            <person name="Ament-Velasquez S.L."/>
            <person name="Kruys A."/>
            <person name="Hutchinson M.I."/>
            <person name="Powell A.J."/>
            <person name="Barry K."/>
            <person name="Miller A.N."/>
            <person name="Grigoriev I.V."/>
            <person name="Debuchy R."/>
            <person name="Gladieux P."/>
            <person name="Hiltunen Thoren M."/>
            <person name="Johannesson H."/>
        </authorList>
    </citation>
    <scope>NUCLEOTIDE SEQUENCE</scope>
    <source>
        <strain evidence="13">CBS 508.74</strain>
    </source>
</reference>
<evidence type="ECO:0000256" key="10">
    <source>
        <dbReference type="ARBA" id="ARBA00050997"/>
    </source>
</evidence>
<dbReference type="GeneID" id="89938006"/>
<evidence type="ECO:0000259" key="12">
    <source>
        <dbReference type="SMART" id="SM00829"/>
    </source>
</evidence>
<evidence type="ECO:0000256" key="5">
    <source>
        <dbReference type="ARBA" id="ARBA00022723"/>
    </source>
</evidence>
<evidence type="ECO:0000313" key="14">
    <source>
        <dbReference type="Proteomes" id="UP001302812"/>
    </source>
</evidence>
<dbReference type="Pfam" id="PF00107">
    <property type="entry name" value="ADH_zinc_N"/>
    <property type="match status" value="1"/>
</dbReference>
<keyword evidence="7" id="KW-0521">NADP</keyword>
<dbReference type="Gene3D" id="3.40.50.720">
    <property type="entry name" value="NAD(P)-binding Rossmann-like Domain"/>
    <property type="match status" value="1"/>
</dbReference>
<keyword evidence="8" id="KW-0560">Oxidoreductase</keyword>
<dbReference type="InterPro" id="IPR011032">
    <property type="entry name" value="GroES-like_sf"/>
</dbReference>
<feature type="domain" description="Enoyl reductase (ER)" evidence="12">
    <location>
        <begin position="21"/>
        <end position="357"/>
    </location>
</feature>
<evidence type="ECO:0000256" key="4">
    <source>
        <dbReference type="ARBA" id="ARBA00022553"/>
    </source>
</evidence>
<dbReference type="CDD" id="cd05283">
    <property type="entry name" value="CAD1"/>
    <property type="match status" value="1"/>
</dbReference>
<proteinExistence type="inferred from homology"/>
<dbReference type="Proteomes" id="UP001302812">
    <property type="component" value="Unassembled WGS sequence"/>
</dbReference>
<comment type="subunit">
    <text evidence="3">Homodimer.</text>
</comment>
<evidence type="ECO:0000313" key="13">
    <source>
        <dbReference type="EMBL" id="KAK4108580.1"/>
    </source>
</evidence>
<evidence type="ECO:0000256" key="2">
    <source>
        <dbReference type="ARBA" id="ARBA00008072"/>
    </source>
</evidence>
<dbReference type="PROSITE" id="PS00059">
    <property type="entry name" value="ADH_ZINC"/>
    <property type="match status" value="1"/>
</dbReference>
<dbReference type="GO" id="GO:0006066">
    <property type="term" value="P:alcohol metabolic process"/>
    <property type="evidence" value="ECO:0007669"/>
    <property type="project" value="UniProtKB-ARBA"/>
</dbReference>
<keyword evidence="14" id="KW-1185">Reference proteome</keyword>
<dbReference type="PANTHER" id="PTHR42683">
    <property type="entry name" value="ALDEHYDE REDUCTASE"/>
    <property type="match status" value="1"/>
</dbReference>
<comment type="cofactor">
    <cofactor evidence="1 11">
        <name>Zn(2+)</name>
        <dbReference type="ChEBI" id="CHEBI:29105"/>
    </cofactor>
</comment>
<dbReference type="GO" id="GO:0008106">
    <property type="term" value="F:alcohol dehydrogenase (NADP+) activity"/>
    <property type="evidence" value="ECO:0007669"/>
    <property type="project" value="UniProtKB-EC"/>
</dbReference>
<evidence type="ECO:0000256" key="11">
    <source>
        <dbReference type="RuleBase" id="RU361277"/>
    </source>
</evidence>
<protein>
    <recommendedName>
        <fullName evidence="9">alcohol dehydrogenase (NADP(+))</fullName>
        <ecNumber evidence="9">1.1.1.2</ecNumber>
    </recommendedName>
</protein>
<evidence type="ECO:0000256" key="3">
    <source>
        <dbReference type="ARBA" id="ARBA00011738"/>
    </source>
</evidence>
<accession>A0AAN6T807</accession>
<evidence type="ECO:0000256" key="9">
    <source>
        <dbReference type="ARBA" id="ARBA00024074"/>
    </source>
</evidence>
<dbReference type="SUPFAM" id="SSF50129">
    <property type="entry name" value="GroES-like"/>
    <property type="match status" value="1"/>
</dbReference>
<keyword evidence="6 11" id="KW-0862">Zinc</keyword>
<dbReference type="Pfam" id="PF08240">
    <property type="entry name" value="ADH_N"/>
    <property type="match status" value="1"/>
</dbReference>